<dbReference type="RefSeq" id="WP_008909240.1">
    <property type="nucleotide sequence ID" value="NZ_CAKP01000097.1"/>
</dbReference>
<evidence type="ECO:0000256" key="8">
    <source>
        <dbReference type="ARBA" id="ARBA00023136"/>
    </source>
</evidence>
<dbReference type="GO" id="GO:0005886">
    <property type="term" value="C:plasma membrane"/>
    <property type="evidence" value="ECO:0007669"/>
    <property type="project" value="UniProtKB-SubCell"/>
</dbReference>
<dbReference type="Pfam" id="PF02687">
    <property type="entry name" value="FtsX"/>
    <property type="match status" value="1"/>
</dbReference>
<feature type="transmembrane region" description="Helical" evidence="11">
    <location>
        <begin position="267"/>
        <end position="291"/>
    </location>
</feature>
<comment type="caution">
    <text evidence="14">The sequence shown here is derived from an EMBL/GenBank/DDBJ whole genome shotgun (WGS) entry which is preliminary data.</text>
</comment>
<dbReference type="InterPro" id="IPR004513">
    <property type="entry name" value="FtsX"/>
</dbReference>
<dbReference type="STRING" id="857293.CAAU_1899"/>
<evidence type="ECO:0000256" key="11">
    <source>
        <dbReference type="SAM" id="Phobius"/>
    </source>
</evidence>
<keyword evidence="7 11" id="KW-1133">Transmembrane helix</keyword>
<keyword evidence="9 10" id="KW-0131">Cell cycle</keyword>
<keyword evidence="15" id="KW-1185">Reference proteome</keyword>
<feature type="transmembrane region" description="Helical" evidence="11">
    <location>
        <begin position="176"/>
        <end position="199"/>
    </location>
</feature>
<evidence type="ECO:0000256" key="2">
    <source>
        <dbReference type="ARBA" id="ARBA00007379"/>
    </source>
</evidence>
<accession>I7LJV8</accession>
<dbReference type="GO" id="GO:0051301">
    <property type="term" value="P:cell division"/>
    <property type="evidence" value="ECO:0007669"/>
    <property type="project" value="UniProtKB-KW"/>
</dbReference>
<name>I7LJV8_9CLOT</name>
<proteinExistence type="inferred from homology"/>
<dbReference type="InterPro" id="IPR058204">
    <property type="entry name" value="FtsX_firmicutes-type"/>
</dbReference>
<sequence length="297" mass="33538">MDMKIKRIKYYFIESIKNLARNRVMVVASIGTVAASLFILGIFLILALNVNNAAESIGKTLEIKVYLKDEVTTLKRMELERDIKNIKGVTEVVYISKEQALEDLKKKLGENKAIAEGFEMDNPLPQSFVIKVEKPELISKASYEISKLDGIEKIYDGKGIVEKLIKFTNIVRVASYFLMGILAIISTFLISNTIKLAVYARRREISIMKYLGATDWFIKWPFVIEGILLGLLGSVLSILVLFFSYQYLTNNVSLNLLLFNFVSAQSLLSFILQKFILMGALIGGFGSYLAVKRYLVL</sequence>
<dbReference type="Proteomes" id="UP000007652">
    <property type="component" value="Unassembled WGS sequence"/>
</dbReference>
<dbReference type="NCBIfam" id="NF038347">
    <property type="entry name" value="FtsX_Gpos"/>
    <property type="match status" value="1"/>
</dbReference>
<dbReference type="PANTHER" id="PTHR47755">
    <property type="entry name" value="CELL DIVISION PROTEIN FTSX"/>
    <property type="match status" value="1"/>
</dbReference>
<dbReference type="AlphaFoldDB" id="I7LJV8"/>
<reference evidence="14 15" key="1">
    <citation type="journal article" date="2011" name="J. Bacteriol.">
        <title>Draft genome sequence of Caloramator australicus strain RC3T, a thermoanaerobe from the Great Artesian Basin of Australia.</title>
        <authorList>
            <person name="Ogg C.D."/>
            <person name="Patel B.K.C."/>
        </authorList>
    </citation>
    <scope>NUCLEOTIDE SEQUENCE [LARGE SCALE GENOMIC DNA]</scope>
    <source>
        <strain evidence="14 15">RC3</strain>
    </source>
</reference>
<gene>
    <name evidence="14" type="ORF">CAAU_1899</name>
</gene>
<feature type="domain" description="FtsX extracellular" evidence="13">
    <location>
        <begin position="61"/>
        <end position="154"/>
    </location>
</feature>
<keyword evidence="6 11" id="KW-0812">Transmembrane</keyword>
<dbReference type="EMBL" id="CAKP01000097">
    <property type="protein sequence ID" value="CCJ33983.1"/>
    <property type="molecule type" value="Genomic_DNA"/>
</dbReference>
<dbReference type="Pfam" id="PF18075">
    <property type="entry name" value="FtsX_ECD"/>
    <property type="match status" value="1"/>
</dbReference>
<organism evidence="14 15">
    <name type="scientific">Caloramator australicus RC3</name>
    <dbReference type="NCBI Taxonomy" id="857293"/>
    <lineage>
        <taxon>Bacteria</taxon>
        <taxon>Bacillati</taxon>
        <taxon>Bacillota</taxon>
        <taxon>Clostridia</taxon>
        <taxon>Eubacteriales</taxon>
        <taxon>Clostridiaceae</taxon>
        <taxon>Caloramator</taxon>
    </lineage>
</organism>
<feature type="transmembrane region" description="Helical" evidence="11">
    <location>
        <begin position="220"/>
        <end position="247"/>
    </location>
</feature>
<dbReference type="InterPro" id="IPR040690">
    <property type="entry name" value="FtsX_ECD"/>
</dbReference>
<evidence type="ECO:0000256" key="6">
    <source>
        <dbReference type="ARBA" id="ARBA00022692"/>
    </source>
</evidence>
<comment type="subcellular location">
    <subcellularLocation>
        <location evidence="1">Cell membrane</location>
        <topology evidence="1">Multi-pass membrane protein</topology>
    </subcellularLocation>
</comment>
<comment type="similarity">
    <text evidence="2 10">Belongs to the ABC-4 integral membrane protein family. FtsX subfamily.</text>
</comment>
<dbReference type="PANTHER" id="PTHR47755:SF1">
    <property type="entry name" value="CELL DIVISION PROTEIN FTSX"/>
    <property type="match status" value="1"/>
</dbReference>
<keyword evidence="4 10" id="KW-1003">Cell membrane</keyword>
<evidence type="ECO:0000256" key="7">
    <source>
        <dbReference type="ARBA" id="ARBA00022989"/>
    </source>
</evidence>
<evidence type="ECO:0000313" key="15">
    <source>
        <dbReference type="Proteomes" id="UP000007652"/>
    </source>
</evidence>
<dbReference type="Gene3D" id="3.30.70.3040">
    <property type="match status" value="1"/>
</dbReference>
<dbReference type="InterPro" id="IPR003838">
    <property type="entry name" value="ABC3_permease_C"/>
</dbReference>
<evidence type="ECO:0000256" key="3">
    <source>
        <dbReference type="ARBA" id="ARBA00021907"/>
    </source>
</evidence>
<evidence type="ECO:0000256" key="1">
    <source>
        <dbReference type="ARBA" id="ARBA00004651"/>
    </source>
</evidence>
<evidence type="ECO:0000259" key="12">
    <source>
        <dbReference type="Pfam" id="PF02687"/>
    </source>
</evidence>
<feature type="domain" description="ABC3 transporter permease C-terminal" evidence="12">
    <location>
        <begin position="177"/>
        <end position="294"/>
    </location>
</feature>
<evidence type="ECO:0000256" key="9">
    <source>
        <dbReference type="ARBA" id="ARBA00023306"/>
    </source>
</evidence>
<evidence type="ECO:0000313" key="14">
    <source>
        <dbReference type="EMBL" id="CCJ33983.1"/>
    </source>
</evidence>
<keyword evidence="5 10" id="KW-0132">Cell division</keyword>
<protein>
    <recommendedName>
        <fullName evidence="3 10">Cell division protein FtsX</fullName>
    </recommendedName>
</protein>
<feature type="transmembrane region" description="Helical" evidence="11">
    <location>
        <begin position="24"/>
        <end position="48"/>
    </location>
</feature>
<evidence type="ECO:0000259" key="13">
    <source>
        <dbReference type="Pfam" id="PF18075"/>
    </source>
</evidence>
<dbReference type="eggNOG" id="COG2177">
    <property type="taxonomic scope" value="Bacteria"/>
</dbReference>
<evidence type="ECO:0000256" key="10">
    <source>
        <dbReference type="PIRNR" id="PIRNR003097"/>
    </source>
</evidence>
<keyword evidence="8 10" id="KW-0472">Membrane</keyword>
<evidence type="ECO:0000256" key="4">
    <source>
        <dbReference type="ARBA" id="ARBA00022475"/>
    </source>
</evidence>
<comment type="function">
    <text evidence="10">Part of the ABC transporter FtsEX involved in asymmetric cellular division facilitating the initiation of sporulation.</text>
</comment>
<dbReference type="OrthoDB" id="9812531at2"/>
<evidence type="ECO:0000256" key="5">
    <source>
        <dbReference type="ARBA" id="ARBA00022618"/>
    </source>
</evidence>
<dbReference type="PIRSF" id="PIRSF003097">
    <property type="entry name" value="FtsX"/>
    <property type="match status" value="1"/>
</dbReference>